<dbReference type="PANTHER" id="PTHR10204:SF34">
    <property type="entry name" value="NAD(P)H DEHYDROGENASE [QUINONE] 1 ISOFORM 1"/>
    <property type="match status" value="1"/>
</dbReference>
<evidence type="ECO:0000256" key="1">
    <source>
        <dbReference type="ARBA" id="ARBA00006252"/>
    </source>
</evidence>
<protein>
    <recommendedName>
        <fullName evidence="3">Flavodoxin-like fold domain-containing protein</fullName>
    </recommendedName>
</protein>
<dbReference type="EMBL" id="QFQP01000001">
    <property type="protein sequence ID" value="PZR18795.1"/>
    <property type="molecule type" value="Genomic_DNA"/>
</dbReference>
<dbReference type="GO" id="GO:0003955">
    <property type="term" value="F:NAD(P)H dehydrogenase (quinone) activity"/>
    <property type="evidence" value="ECO:0007669"/>
    <property type="project" value="TreeGrafter"/>
</dbReference>
<keyword evidence="2" id="KW-0560">Oxidoreductase</keyword>
<evidence type="ECO:0000313" key="5">
    <source>
        <dbReference type="Proteomes" id="UP000249061"/>
    </source>
</evidence>
<dbReference type="GO" id="GO:0005829">
    <property type="term" value="C:cytosol"/>
    <property type="evidence" value="ECO:0007669"/>
    <property type="project" value="TreeGrafter"/>
</dbReference>
<organism evidence="4 5">
    <name type="scientific">Archangium gephyra</name>
    <dbReference type="NCBI Taxonomy" id="48"/>
    <lineage>
        <taxon>Bacteria</taxon>
        <taxon>Pseudomonadati</taxon>
        <taxon>Myxococcota</taxon>
        <taxon>Myxococcia</taxon>
        <taxon>Myxococcales</taxon>
        <taxon>Cystobacterineae</taxon>
        <taxon>Archangiaceae</taxon>
        <taxon>Archangium</taxon>
    </lineage>
</organism>
<dbReference type="Proteomes" id="UP000249061">
    <property type="component" value="Unassembled WGS sequence"/>
</dbReference>
<gene>
    <name evidence="4" type="ORF">DI536_02640</name>
</gene>
<dbReference type="InterPro" id="IPR029039">
    <property type="entry name" value="Flavoprotein-like_sf"/>
</dbReference>
<evidence type="ECO:0000256" key="2">
    <source>
        <dbReference type="ARBA" id="ARBA00023002"/>
    </source>
</evidence>
<accession>A0A2W5U576</accession>
<evidence type="ECO:0000259" key="3">
    <source>
        <dbReference type="Pfam" id="PF02525"/>
    </source>
</evidence>
<name>A0A2W5U576_9BACT</name>
<comment type="caution">
    <text evidence="4">The sequence shown here is derived from an EMBL/GenBank/DDBJ whole genome shotgun (WGS) entry which is preliminary data.</text>
</comment>
<dbReference type="Gene3D" id="3.40.50.360">
    <property type="match status" value="1"/>
</dbReference>
<reference evidence="4 5" key="1">
    <citation type="submission" date="2017-08" db="EMBL/GenBank/DDBJ databases">
        <title>Infants hospitalized years apart are colonized by the same room-sourced microbial strains.</title>
        <authorList>
            <person name="Brooks B."/>
            <person name="Olm M.R."/>
            <person name="Firek B.A."/>
            <person name="Baker R."/>
            <person name="Thomas B.C."/>
            <person name="Morowitz M.J."/>
            <person name="Banfield J.F."/>
        </authorList>
    </citation>
    <scope>NUCLEOTIDE SEQUENCE [LARGE SCALE GENOMIC DNA]</scope>
    <source>
        <strain evidence="4">S2_003_000_R2_14</strain>
    </source>
</reference>
<dbReference type="Pfam" id="PF02525">
    <property type="entry name" value="Flavodoxin_2"/>
    <property type="match status" value="1"/>
</dbReference>
<proteinExistence type="inferred from homology"/>
<dbReference type="SUPFAM" id="SSF52218">
    <property type="entry name" value="Flavoproteins"/>
    <property type="match status" value="1"/>
</dbReference>
<dbReference type="AlphaFoldDB" id="A0A2W5U576"/>
<dbReference type="InterPro" id="IPR051545">
    <property type="entry name" value="NAD(P)H_dehydrogenase_qn"/>
</dbReference>
<feature type="domain" description="Flavodoxin-like fold" evidence="3">
    <location>
        <begin position="117"/>
        <end position="298"/>
    </location>
</feature>
<dbReference type="InterPro" id="IPR003680">
    <property type="entry name" value="Flavodoxin_fold"/>
</dbReference>
<comment type="similarity">
    <text evidence="1">Belongs to the NAD(P)H dehydrogenase (quinone) family.</text>
</comment>
<dbReference type="PANTHER" id="PTHR10204">
    <property type="entry name" value="NAD P H OXIDOREDUCTASE-RELATED"/>
    <property type="match status" value="1"/>
</dbReference>
<sequence>MLRLRGGVAHAGERVGHLLGFAPHVLPQPGQLEPRRGSVEQRAAEQLLEVRHAPAHRGLLRLQGPGCGAEATTLRCREEVSQVVPVELLMHGCMSAMHQSSGRADAWLRTHSRMTIVTLLTAHPLKDSFNHALADAWQRGAEAAGATVRRFDATELQFDHVLRGAYRNPTPDEPDLAKVRAAFNESSHVTWVFPTWWAGMPGPLKSLIDRLLLPRWSFRFEDGQLLPEGLLKGRSSRYVTTMDTPSLWYRILQHDALAGSFGRGTLSFVGFKPIERTLLFGVRTMKEPVRAKWLRRLEAEGFADVKRIVGRLPANVEVRGGA</sequence>
<evidence type="ECO:0000313" key="4">
    <source>
        <dbReference type="EMBL" id="PZR18795.1"/>
    </source>
</evidence>